<dbReference type="RefSeq" id="WP_286257407.1">
    <property type="nucleotide sequence ID" value="NZ_AP018448.1"/>
</dbReference>
<keyword evidence="2" id="KW-0472">Membrane</keyword>
<reference evidence="3 4" key="2">
    <citation type="journal article" date="2023" name="ChemBioChem">
        <title>Acyltransferase Domain Exchange between Two Independent Type I Polyketide Synthases in the Same Producer Strain of Macrolide Antibiotics.</title>
        <authorList>
            <person name="Kudo F."/>
            <person name="Kishikawa K."/>
            <person name="Tsuboi K."/>
            <person name="Kido T."/>
            <person name="Usui T."/>
            <person name="Hashimoto J."/>
            <person name="Shin-Ya K."/>
            <person name="Miyanaga A."/>
            <person name="Eguchi T."/>
        </authorList>
    </citation>
    <scope>NUCLEOTIDE SEQUENCE [LARGE SCALE GENOMIC DNA]</scope>
    <source>
        <strain evidence="3 4">A-8890</strain>
    </source>
</reference>
<protein>
    <recommendedName>
        <fullName evidence="5">Large membrane protein</fullName>
    </recommendedName>
</protein>
<feature type="compositionally biased region" description="Acidic residues" evidence="1">
    <location>
        <begin position="34"/>
        <end position="54"/>
    </location>
</feature>
<feature type="transmembrane region" description="Helical" evidence="2">
    <location>
        <begin position="131"/>
        <end position="151"/>
    </location>
</feature>
<accession>A0ABN5VUH8</accession>
<feature type="region of interest" description="Disordered" evidence="1">
    <location>
        <begin position="488"/>
        <end position="519"/>
    </location>
</feature>
<keyword evidence="2" id="KW-1133">Transmembrane helix</keyword>
<proteinExistence type="predicted"/>
<keyword evidence="4" id="KW-1185">Reference proteome</keyword>
<reference evidence="3 4" key="1">
    <citation type="journal article" date="2010" name="ChemBioChem">
        <title>Cloning and characterization of the biosynthetic gene cluster of 16-membered macrolide antibiotic FD-891: involvement of a dual functional cytochrome P450 monooxygenase catalyzing epoxidation and hydroxylation.</title>
        <authorList>
            <person name="Kudo F."/>
            <person name="Motegi A."/>
            <person name="Mizoue K."/>
            <person name="Eguchi T."/>
        </authorList>
    </citation>
    <scope>NUCLEOTIDE SEQUENCE [LARGE SCALE GENOMIC DNA]</scope>
    <source>
        <strain evidence="3 4">A-8890</strain>
    </source>
</reference>
<evidence type="ECO:0000313" key="3">
    <source>
        <dbReference type="EMBL" id="BBC37129.1"/>
    </source>
</evidence>
<evidence type="ECO:0008006" key="5">
    <source>
        <dbReference type="Google" id="ProtNLM"/>
    </source>
</evidence>
<feature type="region of interest" description="Disordered" evidence="1">
    <location>
        <begin position="1"/>
        <end position="105"/>
    </location>
</feature>
<evidence type="ECO:0000313" key="4">
    <source>
        <dbReference type="Proteomes" id="UP001321542"/>
    </source>
</evidence>
<dbReference type="EMBL" id="AP018448">
    <property type="protein sequence ID" value="BBC37129.1"/>
    <property type="molecule type" value="Genomic_DNA"/>
</dbReference>
<gene>
    <name evidence="3" type="ORF">SGFS_084230</name>
</gene>
<name>A0ABN5VUH8_9ACTN</name>
<sequence>MNSERPDNPENLDNPDEGTTTPDAVEETGTAGDEAAEADETAEAEGVDDAETGDAETRNPETRNPETGDAEARDAEARDAEAESAAGDEKATACEAGEKAEAGEAGGAADLGADLGAVHGAARPRRRRSPVLIASVTAAVLLVGGGGAYLATSASSGSAGSGGSNTGPSDEGTPPPLALDGYSEGGPHDIAPGEPDPNGVTYRADGELPDGPDSAPVYRAGGEVTAAEVARLAKALGVEGKPVAEDGFWRVGNTADGSGPGLQVAREAPGAWTFNRSLPGTDNCQKVEVCASGVTAEGTSADADPVSEAAAKKAAAPVLKAVGQDDAKIDATGLTGTVRVVNADPEVGGLPTYGWATGIQVGPDGEVVGGSGNLKAPVKSDTYPVVAAERALELLNGSGRTVGIGGCATAVPAESEGTADSLCEPSTTVPEPKRQTVPVREAVFGLASHFVDGKSALVPSWLFDVRPKGADESFTVTQPAVDPKYLAAPETLPAPTPSGEQPAPVPSDPGDSPSSHDVKIQGYEADGDKLTVSFWGGVCSDYSAAATEDGKKVTVTVTATPWKGKVCILIAKVVERTVTLDSPLGDRAVVGSDGRKIAAGGLDGPKPR</sequence>
<evidence type="ECO:0000256" key="2">
    <source>
        <dbReference type="SAM" id="Phobius"/>
    </source>
</evidence>
<evidence type="ECO:0000256" key="1">
    <source>
        <dbReference type="SAM" id="MobiDB-lite"/>
    </source>
</evidence>
<feature type="compositionally biased region" description="Basic and acidic residues" evidence="1">
    <location>
        <begin position="55"/>
        <end position="102"/>
    </location>
</feature>
<feature type="region of interest" description="Disordered" evidence="1">
    <location>
        <begin position="153"/>
        <end position="218"/>
    </location>
</feature>
<organism evidence="3 4">
    <name type="scientific">Streptomyces graminofaciens</name>
    <dbReference type="NCBI Taxonomy" id="68212"/>
    <lineage>
        <taxon>Bacteria</taxon>
        <taxon>Bacillati</taxon>
        <taxon>Actinomycetota</taxon>
        <taxon>Actinomycetes</taxon>
        <taxon>Kitasatosporales</taxon>
        <taxon>Streptomycetaceae</taxon>
        <taxon>Streptomyces</taxon>
    </lineage>
</organism>
<keyword evidence="2" id="KW-0812">Transmembrane</keyword>
<dbReference type="Proteomes" id="UP001321542">
    <property type="component" value="Chromosome"/>
</dbReference>